<dbReference type="EMBL" id="CM037159">
    <property type="protein sequence ID" value="KAH7865913.1"/>
    <property type="molecule type" value="Genomic_DNA"/>
</dbReference>
<reference evidence="1 2" key="1">
    <citation type="journal article" date="2021" name="Hortic Res">
        <title>High-quality reference genome and annotation aids understanding of berry development for evergreen blueberry (Vaccinium darrowii).</title>
        <authorList>
            <person name="Yu J."/>
            <person name="Hulse-Kemp A.M."/>
            <person name="Babiker E."/>
            <person name="Staton M."/>
        </authorList>
    </citation>
    <scope>NUCLEOTIDE SEQUENCE [LARGE SCALE GENOMIC DNA]</scope>
    <source>
        <strain evidence="2">cv. NJ 8807/NJ 8810</strain>
        <tissue evidence="1">Young leaf</tissue>
    </source>
</reference>
<dbReference type="Proteomes" id="UP000828048">
    <property type="component" value="Chromosome 9"/>
</dbReference>
<gene>
    <name evidence="1" type="ORF">Vadar_013054</name>
</gene>
<comment type="caution">
    <text evidence="1">The sequence shown here is derived from an EMBL/GenBank/DDBJ whole genome shotgun (WGS) entry which is preliminary data.</text>
</comment>
<organism evidence="1 2">
    <name type="scientific">Vaccinium darrowii</name>
    <dbReference type="NCBI Taxonomy" id="229202"/>
    <lineage>
        <taxon>Eukaryota</taxon>
        <taxon>Viridiplantae</taxon>
        <taxon>Streptophyta</taxon>
        <taxon>Embryophyta</taxon>
        <taxon>Tracheophyta</taxon>
        <taxon>Spermatophyta</taxon>
        <taxon>Magnoliopsida</taxon>
        <taxon>eudicotyledons</taxon>
        <taxon>Gunneridae</taxon>
        <taxon>Pentapetalae</taxon>
        <taxon>asterids</taxon>
        <taxon>Ericales</taxon>
        <taxon>Ericaceae</taxon>
        <taxon>Vaccinioideae</taxon>
        <taxon>Vaccinieae</taxon>
        <taxon>Vaccinium</taxon>
    </lineage>
</organism>
<evidence type="ECO:0000313" key="1">
    <source>
        <dbReference type="EMBL" id="KAH7865913.1"/>
    </source>
</evidence>
<keyword evidence="2" id="KW-1185">Reference proteome</keyword>
<proteinExistence type="predicted"/>
<evidence type="ECO:0000313" key="2">
    <source>
        <dbReference type="Proteomes" id="UP000828048"/>
    </source>
</evidence>
<accession>A0ACB7ZJM3</accession>
<sequence>MLAEEREMWNLYRVVANEFPGDGEIAGYHGFVITGSCSDEHGNDVWICKLLNFLKKLDSMKKKLLGICFGHQLTMADAHETDKNIEIWKIKKLIKALEAAMGNGASMISLINAST</sequence>
<protein>
    <submittedName>
        <fullName evidence="1">Uncharacterized protein</fullName>
    </submittedName>
</protein>
<name>A0ACB7ZJM3_9ERIC</name>